<protein>
    <recommendedName>
        <fullName evidence="4">Toprim domain-containing protein</fullName>
    </recommendedName>
</protein>
<dbReference type="KEGG" id="pry:Prubr_21580"/>
<evidence type="ECO:0000256" key="1">
    <source>
        <dbReference type="SAM" id="MobiDB-lite"/>
    </source>
</evidence>
<dbReference type="AlphaFoldDB" id="A0A810MVE5"/>
<sequence length="281" mass="30402">MPTAHEWFSGLLDVAGSQPRGAALRQCPAHSDRSPSLSVRPGPEGSVRVKCFTGCTTEQILASVACSRTRLAKPAPIPPAAYAEQVRLALTFPEVVVREGSPASRGYRLEAVHDYGQAALFRWRSRSGDKELVWETRKESGALVPGLIGVTLLDLPLYRESEVRMAMATGEPVLLVESESSVDALRGFYATTWAGGADAVNLRRLVDILVGYPNTVAIPDNDPAGRRWRDRAYAAGIAPFTVWPAEGADARDLWQQLGPTDFHRVVQNTLQEAPSSAGRAA</sequence>
<proteinExistence type="predicted"/>
<feature type="region of interest" description="Disordered" evidence="1">
    <location>
        <begin position="25"/>
        <end position="44"/>
    </location>
</feature>
<evidence type="ECO:0008006" key="4">
    <source>
        <dbReference type="Google" id="ProtNLM"/>
    </source>
</evidence>
<dbReference type="Proteomes" id="UP000680866">
    <property type="component" value="Chromosome"/>
</dbReference>
<evidence type="ECO:0000313" key="3">
    <source>
        <dbReference type="Proteomes" id="UP000680866"/>
    </source>
</evidence>
<accession>A0A810MVE5</accession>
<keyword evidence="3" id="KW-1185">Reference proteome</keyword>
<reference evidence="2" key="1">
    <citation type="submission" date="2020-08" db="EMBL/GenBank/DDBJ databases">
        <title>Whole genome shotgun sequence of Polymorphospora rubra NBRC 101157.</title>
        <authorList>
            <person name="Komaki H."/>
            <person name="Tamura T."/>
        </authorList>
    </citation>
    <scope>NUCLEOTIDE SEQUENCE</scope>
    <source>
        <strain evidence="2">NBRC 101157</strain>
    </source>
</reference>
<gene>
    <name evidence="2" type="ORF">Prubr_21580</name>
</gene>
<dbReference type="RefSeq" id="WP_212824414.1">
    <property type="nucleotide sequence ID" value="NZ_AP023359.1"/>
</dbReference>
<name>A0A810MVE5_9ACTN</name>
<evidence type="ECO:0000313" key="2">
    <source>
        <dbReference type="EMBL" id="BCJ65137.1"/>
    </source>
</evidence>
<organism evidence="2 3">
    <name type="scientific">Polymorphospora rubra</name>
    <dbReference type="NCBI Taxonomy" id="338584"/>
    <lineage>
        <taxon>Bacteria</taxon>
        <taxon>Bacillati</taxon>
        <taxon>Actinomycetota</taxon>
        <taxon>Actinomycetes</taxon>
        <taxon>Micromonosporales</taxon>
        <taxon>Micromonosporaceae</taxon>
        <taxon>Polymorphospora</taxon>
    </lineage>
</organism>
<dbReference type="EMBL" id="AP023359">
    <property type="protein sequence ID" value="BCJ65137.1"/>
    <property type="molecule type" value="Genomic_DNA"/>
</dbReference>